<dbReference type="PANTHER" id="PTHR18945">
    <property type="entry name" value="NEUROTRANSMITTER GATED ION CHANNEL"/>
    <property type="match status" value="1"/>
</dbReference>
<sequence length="392" mass="43638">MTAWLHCLLGVAVLVTGTSTASYQRQLLVDLLKYYNTNERPMNLINQQPLEVRLSVQLQKVIDVDLSVGEMKTSVWLSMTWSDYNLAWTPARYHNISSINLPAEQIWTPDMKFFNGITPEKVEQTLTFVSASGRVMLVQPRSLSTVCQASGFLYPFESISCPLVVGSWTHDARNIDIKVDKSTLGETGDVGTWQVKNIESEKVVKVYDCCPQPYSSAAVTLHLRRRSTLLHLFRIHIPLIWVVIVSLLTFCIPCERVEIRIVAGILLVCGAGWFQSSAHLPSYFTVTHIFCANMIVALSLSIAINCLQMALQENSMPQGMTQALRIHLGKALASDFALKIAMISKAEIEGPPRDKTGPAAIAQFLDRIGINLVAFIVLLNLIFCCILPWIAS</sequence>
<dbReference type="InterPro" id="IPR006202">
    <property type="entry name" value="Neur_chan_lig-bd"/>
</dbReference>
<dbReference type="Gene3D" id="1.20.58.390">
    <property type="entry name" value="Neurotransmitter-gated ion-channel transmembrane domain"/>
    <property type="match status" value="1"/>
</dbReference>
<feature type="transmembrane region" description="Helical" evidence="1">
    <location>
        <begin position="282"/>
        <end position="307"/>
    </location>
</feature>
<feature type="transmembrane region" description="Helical" evidence="1">
    <location>
        <begin position="232"/>
        <end position="252"/>
    </location>
</feature>
<dbReference type="GO" id="GO:0004888">
    <property type="term" value="F:transmembrane signaling receptor activity"/>
    <property type="evidence" value="ECO:0007669"/>
    <property type="project" value="InterPro"/>
</dbReference>
<organism evidence="4 5">
    <name type="scientific">Galendromus occidentalis</name>
    <name type="common">western predatory mite</name>
    <dbReference type="NCBI Taxonomy" id="34638"/>
    <lineage>
        <taxon>Eukaryota</taxon>
        <taxon>Metazoa</taxon>
        <taxon>Ecdysozoa</taxon>
        <taxon>Arthropoda</taxon>
        <taxon>Chelicerata</taxon>
        <taxon>Arachnida</taxon>
        <taxon>Acari</taxon>
        <taxon>Parasitiformes</taxon>
        <taxon>Mesostigmata</taxon>
        <taxon>Gamasina</taxon>
        <taxon>Phytoseioidea</taxon>
        <taxon>Phytoseiidae</taxon>
        <taxon>Typhlodrominae</taxon>
        <taxon>Galendromus</taxon>
    </lineage>
</organism>
<dbReference type="KEGG" id="goe:100901723"/>
<keyword evidence="2" id="KW-0732">Signal</keyword>
<feature type="chain" id="PRO_5042557152" evidence="2">
    <location>
        <begin position="21"/>
        <end position="392"/>
    </location>
</feature>
<dbReference type="Pfam" id="PF02931">
    <property type="entry name" value="Neur_chan_LBD"/>
    <property type="match status" value="1"/>
</dbReference>
<dbReference type="SUPFAM" id="SSF63712">
    <property type="entry name" value="Nicotinic receptor ligand binding domain-like"/>
    <property type="match status" value="1"/>
</dbReference>
<dbReference type="RefSeq" id="XP_003742169.1">
    <property type="nucleotide sequence ID" value="XM_003742121.1"/>
</dbReference>
<dbReference type="InterPro" id="IPR006201">
    <property type="entry name" value="Neur_channel"/>
</dbReference>
<keyword evidence="1" id="KW-1133">Transmembrane helix</keyword>
<feature type="domain" description="Neurotransmitter-gated ion-channel ligand-binding" evidence="3">
    <location>
        <begin position="25"/>
        <end position="226"/>
    </location>
</feature>
<name>A0AAJ6QSA5_9ACAR</name>
<evidence type="ECO:0000313" key="5">
    <source>
        <dbReference type="RefSeq" id="XP_003742169.1"/>
    </source>
</evidence>
<evidence type="ECO:0000313" key="4">
    <source>
        <dbReference type="Proteomes" id="UP000694867"/>
    </source>
</evidence>
<evidence type="ECO:0000256" key="1">
    <source>
        <dbReference type="SAM" id="Phobius"/>
    </source>
</evidence>
<dbReference type="GO" id="GO:0005230">
    <property type="term" value="F:extracellular ligand-gated monoatomic ion channel activity"/>
    <property type="evidence" value="ECO:0007669"/>
    <property type="project" value="InterPro"/>
</dbReference>
<proteinExistence type="predicted"/>
<dbReference type="InterPro" id="IPR038050">
    <property type="entry name" value="Neuro_actylchol_rec"/>
</dbReference>
<evidence type="ECO:0000256" key="2">
    <source>
        <dbReference type="SAM" id="SignalP"/>
    </source>
</evidence>
<gene>
    <name evidence="5" type="primary">LOC100901723</name>
</gene>
<feature type="signal peptide" evidence="2">
    <location>
        <begin position="1"/>
        <end position="20"/>
    </location>
</feature>
<dbReference type="GeneID" id="100901723"/>
<protein>
    <submittedName>
        <fullName evidence="5">Acetylcholine receptor subunit alpha-type acr-16-like</fullName>
    </submittedName>
</protein>
<reference evidence="5" key="1">
    <citation type="submission" date="2025-08" db="UniProtKB">
        <authorList>
            <consortium name="RefSeq"/>
        </authorList>
    </citation>
    <scope>IDENTIFICATION</scope>
</reference>
<accession>A0AAJ6QSA5</accession>
<dbReference type="InterPro" id="IPR036734">
    <property type="entry name" value="Neur_chan_lig-bd_sf"/>
</dbReference>
<keyword evidence="4" id="KW-1185">Reference proteome</keyword>
<feature type="transmembrane region" description="Helical" evidence="1">
    <location>
        <begin position="372"/>
        <end position="391"/>
    </location>
</feature>
<dbReference type="FunFam" id="2.70.170.10:FF:000028">
    <property type="entry name" value="AcetylCholine Receptor"/>
    <property type="match status" value="1"/>
</dbReference>
<keyword evidence="1" id="KW-0812">Transmembrane</keyword>
<dbReference type="Gene3D" id="2.70.170.10">
    <property type="entry name" value="Neurotransmitter-gated ion-channel ligand-binding domain"/>
    <property type="match status" value="1"/>
</dbReference>
<keyword evidence="1" id="KW-0472">Membrane</keyword>
<evidence type="ECO:0000259" key="3">
    <source>
        <dbReference type="Pfam" id="PF02931"/>
    </source>
</evidence>
<feature type="transmembrane region" description="Helical" evidence="1">
    <location>
        <begin position="259"/>
        <end position="276"/>
    </location>
</feature>
<dbReference type="GO" id="GO:0016020">
    <property type="term" value="C:membrane"/>
    <property type="evidence" value="ECO:0007669"/>
    <property type="project" value="InterPro"/>
</dbReference>
<dbReference type="AlphaFoldDB" id="A0AAJ6QSA5"/>
<dbReference type="Proteomes" id="UP000694867">
    <property type="component" value="Unplaced"/>
</dbReference>